<accession>A0A5M6CK23</accession>
<keyword evidence="2" id="KW-1185">Reference proteome</keyword>
<gene>
    <name evidence="1" type="ORF">F0460_09445</name>
</gene>
<evidence type="ECO:0000313" key="2">
    <source>
        <dbReference type="Proteomes" id="UP000325141"/>
    </source>
</evidence>
<dbReference type="Proteomes" id="UP000325141">
    <property type="component" value="Unassembled WGS sequence"/>
</dbReference>
<reference evidence="1 2" key="1">
    <citation type="submission" date="2019-09" db="EMBL/GenBank/DDBJ databases">
        <title>Genome sequence and assembly of Flavobacterium sp.</title>
        <authorList>
            <person name="Chhetri G."/>
        </authorList>
    </citation>
    <scope>NUCLEOTIDE SEQUENCE [LARGE SCALE GENOMIC DNA]</scope>
    <source>
        <strain evidence="1 2">SNL9</strain>
    </source>
</reference>
<dbReference type="AlphaFoldDB" id="A0A5M6CK23"/>
<proteinExistence type="predicted"/>
<evidence type="ECO:0000313" key="1">
    <source>
        <dbReference type="EMBL" id="KAA5534322.1"/>
    </source>
</evidence>
<dbReference type="RefSeq" id="WP_150012572.1">
    <property type="nucleotide sequence ID" value="NZ_VWSG01000006.1"/>
</dbReference>
<dbReference type="EMBL" id="VWSG01000006">
    <property type="protein sequence ID" value="KAA5534322.1"/>
    <property type="molecule type" value="Genomic_DNA"/>
</dbReference>
<protein>
    <submittedName>
        <fullName evidence="1">Uncharacterized protein</fullName>
    </submittedName>
</protein>
<comment type="caution">
    <text evidence="1">The sequence shown here is derived from an EMBL/GenBank/DDBJ whole genome shotgun (WGS) entry which is preliminary data.</text>
</comment>
<organism evidence="1 2">
    <name type="scientific">Paenimyroides baculatum</name>
    <dbReference type="NCBI Taxonomy" id="2608000"/>
    <lineage>
        <taxon>Bacteria</taxon>
        <taxon>Pseudomonadati</taxon>
        <taxon>Bacteroidota</taxon>
        <taxon>Flavobacteriia</taxon>
        <taxon>Flavobacteriales</taxon>
        <taxon>Flavobacteriaceae</taxon>
        <taxon>Paenimyroides</taxon>
    </lineage>
</organism>
<sequence>MNIDEILDTFHIEDLESREKVKFIINNDTFESNKILFGYYLNTARDLYKETKEATSVSKNDSTLFIEKIYLNLCTLGILIDKGSGETDLGIVYDFNAICTISRNIAETIAQFNVIFTKSKNEDEEKFNLLLLKYNYAFQRFKLFDDKHESNQPYKLEAKKELDIIDNEIRTHKIFKPHFKYKMVHKFNYVQNGKFYSSSLSDLIDGIISEYKIFSSGYKPKFYKLLSNESHTTIGVLDYFKYFPTTERVQNGINRIIDVVFQYLKCLYSSMVKYYNIEGNRHFALLQTIHYIKKNS</sequence>
<name>A0A5M6CK23_9FLAO</name>